<dbReference type="Proteomes" id="UP000076798">
    <property type="component" value="Unassembled WGS sequence"/>
</dbReference>
<dbReference type="AlphaFoldDB" id="A0A166CLX4"/>
<organism evidence="1 2">
    <name type="scientific">Sistotremastrum suecicum HHB10207 ss-3</name>
    <dbReference type="NCBI Taxonomy" id="1314776"/>
    <lineage>
        <taxon>Eukaryota</taxon>
        <taxon>Fungi</taxon>
        <taxon>Dikarya</taxon>
        <taxon>Basidiomycota</taxon>
        <taxon>Agaricomycotina</taxon>
        <taxon>Agaricomycetes</taxon>
        <taxon>Sistotremastrales</taxon>
        <taxon>Sistotremastraceae</taxon>
        <taxon>Sistotremastrum</taxon>
    </lineage>
</organism>
<dbReference type="EMBL" id="KV428080">
    <property type="protein sequence ID" value="KZT37605.1"/>
    <property type="molecule type" value="Genomic_DNA"/>
</dbReference>
<sequence>MAQSKVPKYFRTHTLRGSAYSSAITKRVLTRNRAARMYFEKKAAVNVEFSLAIPVNLDREAVATFELCGRLLGVVFRTSMASYCIQFFDKDTQEPITESQHNPVPFQAYKYMVTDRVGMWAPVWTEATDFEVGGTCKVFYTWDKVSSMKFVDKESGKCLKTLSHSVQIEDGGWSPAPVPAHLAAYKLPHETVLKAPL</sequence>
<keyword evidence="2" id="KW-1185">Reference proteome</keyword>
<evidence type="ECO:0000313" key="1">
    <source>
        <dbReference type="EMBL" id="KZT37605.1"/>
    </source>
</evidence>
<evidence type="ECO:0000313" key="2">
    <source>
        <dbReference type="Proteomes" id="UP000076798"/>
    </source>
</evidence>
<accession>A0A166CLX4</accession>
<protein>
    <submittedName>
        <fullName evidence="1">Uncharacterized protein</fullName>
    </submittedName>
</protein>
<gene>
    <name evidence="1" type="ORF">SISSUDRAFT_1033997</name>
</gene>
<reference evidence="1 2" key="1">
    <citation type="journal article" date="2016" name="Mol. Biol. Evol.">
        <title>Comparative Genomics of Early-Diverging Mushroom-Forming Fungi Provides Insights into the Origins of Lignocellulose Decay Capabilities.</title>
        <authorList>
            <person name="Nagy L.G."/>
            <person name="Riley R."/>
            <person name="Tritt A."/>
            <person name="Adam C."/>
            <person name="Daum C."/>
            <person name="Floudas D."/>
            <person name="Sun H."/>
            <person name="Yadav J.S."/>
            <person name="Pangilinan J."/>
            <person name="Larsson K.H."/>
            <person name="Matsuura K."/>
            <person name="Barry K."/>
            <person name="Labutti K."/>
            <person name="Kuo R."/>
            <person name="Ohm R.A."/>
            <person name="Bhattacharya S.S."/>
            <person name="Shirouzu T."/>
            <person name="Yoshinaga Y."/>
            <person name="Martin F.M."/>
            <person name="Grigoriev I.V."/>
            <person name="Hibbett D.S."/>
        </authorList>
    </citation>
    <scope>NUCLEOTIDE SEQUENCE [LARGE SCALE GENOMIC DNA]</scope>
    <source>
        <strain evidence="1 2">HHB10207 ss-3</strain>
    </source>
</reference>
<proteinExistence type="predicted"/>
<name>A0A166CLX4_9AGAM</name>